<organism evidence="2 3">
    <name type="scientific">Hemibagrus wyckioides</name>
    <dbReference type="NCBI Taxonomy" id="337641"/>
    <lineage>
        <taxon>Eukaryota</taxon>
        <taxon>Metazoa</taxon>
        <taxon>Chordata</taxon>
        <taxon>Craniata</taxon>
        <taxon>Vertebrata</taxon>
        <taxon>Euteleostomi</taxon>
        <taxon>Actinopterygii</taxon>
        <taxon>Neopterygii</taxon>
        <taxon>Teleostei</taxon>
        <taxon>Ostariophysi</taxon>
        <taxon>Siluriformes</taxon>
        <taxon>Bagridae</taxon>
        <taxon>Hemibagrus</taxon>
    </lineage>
</organism>
<evidence type="ECO:0000313" key="2">
    <source>
        <dbReference type="EMBL" id="KAG7322629.1"/>
    </source>
</evidence>
<feature type="region of interest" description="Disordered" evidence="1">
    <location>
        <begin position="53"/>
        <end position="78"/>
    </location>
</feature>
<proteinExistence type="predicted"/>
<keyword evidence="3" id="KW-1185">Reference proteome</keyword>
<gene>
    <name evidence="2" type="ORF">KOW79_013975</name>
</gene>
<reference evidence="2 3" key="1">
    <citation type="submission" date="2021-06" db="EMBL/GenBank/DDBJ databases">
        <title>Chromosome-level genome assembly of the red-tail catfish (Hemibagrus wyckioides).</title>
        <authorList>
            <person name="Shao F."/>
        </authorList>
    </citation>
    <scope>NUCLEOTIDE SEQUENCE [LARGE SCALE GENOMIC DNA]</scope>
    <source>
        <strain evidence="2">EC202008001</strain>
        <tissue evidence="2">Blood</tissue>
    </source>
</reference>
<name>A0A9D3NHS2_9TELE</name>
<dbReference type="AlphaFoldDB" id="A0A9D3NHS2"/>
<comment type="caution">
    <text evidence="2">The sequence shown here is derived from an EMBL/GenBank/DDBJ whole genome shotgun (WGS) entry which is preliminary data.</text>
</comment>
<sequence length="78" mass="9121">MGGWLEEIDFNCMKDKVTDPQREQRIVFQLHLKTKRVFHTQVLVWPSLRAQEQNDNTEPLGPCDRHPKYSAAWNTSPG</sequence>
<protein>
    <submittedName>
        <fullName evidence="2">Uncharacterized protein</fullName>
    </submittedName>
</protein>
<evidence type="ECO:0000256" key="1">
    <source>
        <dbReference type="SAM" id="MobiDB-lite"/>
    </source>
</evidence>
<dbReference type="EMBL" id="JAHKSW010000016">
    <property type="protein sequence ID" value="KAG7322629.1"/>
    <property type="molecule type" value="Genomic_DNA"/>
</dbReference>
<dbReference type="Proteomes" id="UP000824219">
    <property type="component" value="Linkage Group LG16"/>
</dbReference>
<evidence type="ECO:0000313" key="3">
    <source>
        <dbReference type="Proteomes" id="UP000824219"/>
    </source>
</evidence>
<accession>A0A9D3NHS2</accession>